<reference evidence="2" key="1">
    <citation type="journal article" date="2022" name="Int. J. Mol. Sci.">
        <title>Draft Genome of Tanacetum Coccineum: Genomic Comparison of Closely Related Tanacetum-Family Plants.</title>
        <authorList>
            <person name="Yamashiro T."/>
            <person name="Shiraishi A."/>
            <person name="Nakayama K."/>
            <person name="Satake H."/>
        </authorList>
    </citation>
    <scope>NUCLEOTIDE SEQUENCE</scope>
</reference>
<reference evidence="2" key="2">
    <citation type="submission" date="2022-01" db="EMBL/GenBank/DDBJ databases">
        <authorList>
            <person name="Yamashiro T."/>
            <person name="Shiraishi A."/>
            <person name="Satake H."/>
            <person name="Nakayama K."/>
        </authorList>
    </citation>
    <scope>NUCLEOTIDE SEQUENCE</scope>
</reference>
<evidence type="ECO:0000313" key="3">
    <source>
        <dbReference type="Proteomes" id="UP001151760"/>
    </source>
</evidence>
<protein>
    <submittedName>
        <fullName evidence="2">Uncharacterized protein</fullName>
    </submittedName>
</protein>
<comment type="caution">
    <text evidence="2">The sequence shown here is derived from an EMBL/GenBank/DDBJ whole genome shotgun (WGS) entry which is preliminary data.</text>
</comment>
<dbReference type="Proteomes" id="UP001151760">
    <property type="component" value="Unassembled WGS sequence"/>
</dbReference>
<accession>A0ABQ5HSA4</accession>
<evidence type="ECO:0000313" key="2">
    <source>
        <dbReference type="EMBL" id="GJT90753.1"/>
    </source>
</evidence>
<name>A0ABQ5HSA4_9ASTR</name>
<evidence type="ECO:0000256" key="1">
    <source>
        <dbReference type="SAM" id="MobiDB-lite"/>
    </source>
</evidence>
<keyword evidence="3" id="KW-1185">Reference proteome</keyword>
<dbReference type="EMBL" id="BQNB010019952">
    <property type="protein sequence ID" value="GJT90753.1"/>
    <property type="molecule type" value="Genomic_DNA"/>
</dbReference>
<organism evidence="2 3">
    <name type="scientific">Tanacetum coccineum</name>
    <dbReference type="NCBI Taxonomy" id="301880"/>
    <lineage>
        <taxon>Eukaryota</taxon>
        <taxon>Viridiplantae</taxon>
        <taxon>Streptophyta</taxon>
        <taxon>Embryophyta</taxon>
        <taxon>Tracheophyta</taxon>
        <taxon>Spermatophyta</taxon>
        <taxon>Magnoliopsida</taxon>
        <taxon>eudicotyledons</taxon>
        <taxon>Gunneridae</taxon>
        <taxon>Pentapetalae</taxon>
        <taxon>asterids</taxon>
        <taxon>campanulids</taxon>
        <taxon>Asterales</taxon>
        <taxon>Asteraceae</taxon>
        <taxon>Asteroideae</taxon>
        <taxon>Anthemideae</taxon>
        <taxon>Anthemidinae</taxon>
        <taxon>Tanacetum</taxon>
    </lineage>
</organism>
<feature type="region of interest" description="Disordered" evidence="1">
    <location>
        <begin position="154"/>
        <end position="173"/>
    </location>
</feature>
<sequence>MSVHGIASVAPLCQMCQLLEGYERVCKEWDERLLHCALSSVKRRERKCEKDVQSYALSWKPCQGDSLNLPDHRIHKDGDGDALFQLKSDSLPHAHAQTTKTYYKHQDSRIMKAQELKTKTSAQTLIYKIFLQRYQVYQGRLLASFQDDAKYEHVGQDTRSQGGKDDQDGRIKI</sequence>
<proteinExistence type="predicted"/>
<gene>
    <name evidence="2" type="ORF">Tco_1079598</name>
</gene>